<reference evidence="1" key="1">
    <citation type="submission" date="2023-11" db="EMBL/GenBank/DDBJ databases">
        <title>Gracilibacillus pellucida a moderately halophilic bacterium isolated from saline soil in Xinjiang province.</title>
        <authorList>
            <person name="Zhang Z."/>
            <person name="Tan F."/>
            <person name="Wang Y."/>
            <person name="Xia M."/>
        </authorList>
    </citation>
    <scope>NUCLEOTIDE SEQUENCE</scope>
    <source>
        <strain evidence="1">S3-1-1</strain>
    </source>
</reference>
<evidence type="ECO:0000313" key="1">
    <source>
        <dbReference type="EMBL" id="MDX8047265.1"/>
    </source>
</evidence>
<sequence length="499" mass="52506">MEGALIGLQQVFELGNLLALFLGVLCGLVAGTLPGINANITIAILIPITFGMDPQVAIMLLVGVYCASCFGGSFPAILLRIPGTASSVVTTFDGFPMTQRGEGGKALGISTVASVMGGIISGIILLTLAPFLAEQALKFGPAEYFALTILGLSTVVGMSKEGGLVKNLISMVIGLLIATIGMGPQTGYPRFTFGSTNLLDGISLIPLLIGLFGISAVLEIAQTAKKDQASSKKVPKVSRILPEFKLFKRLVPTISISALIGSFIGVIPGAGMIMAIYIAYDQAVRRFKDKKFGTGVPEGVAAPEAANNAVVGSSMVPLLSLGIPGNSASALFLGALMIQGLRPGPELFTDHPDVAYPLIIGFLVAYIFVFPLGILVAKFLSGTILKIPANILNGIVIALCMTGAFAIRNNIFDVWVAIAFGVLGFIFHKLQLSYSPLILAIVLGSMIEVNLQQSLVLSDGSWLIFLQKPISLVLLIASLFFLVTPLLTKIRHTQKMRSN</sequence>
<dbReference type="Proteomes" id="UP001277972">
    <property type="component" value="Unassembled WGS sequence"/>
</dbReference>
<dbReference type="EMBL" id="JAWZSR010000010">
    <property type="protein sequence ID" value="MDX8047265.1"/>
    <property type="molecule type" value="Genomic_DNA"/>
</dbReference>
<organism evidence="1 2">
    <name type="scientific">Gracilibacillus pellucidus</name>
    <dbReference type="NCBI Taxonomy" id="3095368"/>
    <lineage>
        <taxon>Bacteria</taxon>
        <taxon>Bacillati</taxon>
        <taxon>Bacillota</taxon>
        <taxon>Bacilli</taxon>
        <taxon>Bacillales</taxon>
        <taxon>Bacillaceae</taxon>
        <taxon>Gracilibacillus</taxon>
    </lineage>
</organism>
<comment type="caution">
    <text evidence="1">The sequence shown here is derived from an EMBL/GenBank/DDBJ whole genome shotgun (WGS) entry which is preliminary data.</text>
</comment>
<evidence type="ECO:0000313" key="2">
    <source>
        <dbReference type="Proteomes" id="UP001277972"/>
    </source>
</evidence>
<name>A0ACC6M8H1_9BACI</name>
<accession>A0ACC6M8H1</accession>
<keyword evidence="2" id="KW-1185">Reference proteome</keyword>
<proteinExistence type="predicted"/>
<gene>
    <name evidence="1" type="ORF">SH601_14945</name>
</gene>
<protein>
    <submittedName>
        <fullName evidence="1">Tripartite tricarboxylate transporter permease</fullName>
    </submittedName>
</protein>